<dbReference type="KEGG" id="kak:Kalk_03655"/>
<dbReference type="InterPro" id="IPR010130">
    <property type="entry name" value="T1SS_OMP_TolC"/>
</dbReference>
<keyword evidence="10" id="KW-1185">Reference proteome</keyword>
<dbReference type="SUPFAM" id="SSF56954">
    <property type="entry name" value="Outer membrane efflux proteins (OEP)"/>
    <property type="match status" value="1"/>
</dbReference>
<dbReference type="Gene3D" id="1.20.1600.10">
    <property type="entry name" value="Outer membrane efflux proteins (OEP)"/>
    <property type="match status" value="1"/>
</dbReference>
<dbReference type="Pfam" id="PF02321">
    <property type="entry name" value="OEP"/>
    <property type="match status" value="2"/>
</dbReference>
<name>A0A2K9LGP9_9GAMM</name>
<comment type="similarity">
    <text evidence="2">Belongs to the outer membrane factor (OMF) (TC 1.B.17) family.</text>
</comment>
<proteinExistence type="inferred from homology"/>
<dbReference type="GO" id="GO:0009279">
    <property type="term" value="C:cell outer membrane"/>
    <property type="evidence" value="ECO:0007669"/>
    <property type="project" value="UniProtKB-SubCell"/>
</dbReference>
<evidence type="ECO:0000256" key="1">
    <source>
        <dbReference type="ARBA" id="ARBA00004442"/>
    </source>
</evidence>
<evidence type="ECO:0000256" key="4">
    <source>
        <dbReference type="ARBA" id="ARBA00022452"/>
    </source>
</evidence>
<gene>
    <name evidence="9" type="ORF">Kalk_03655</name>
</gene>
<sequence>MKISQIKIMIASAICLTAASLSQAETLTLKQTYELALLNDPQWAAAKNTYSANQQVIDQNRSGLLPQIGLSGSVSHSDVEYDDVGEDSYDGHGYAASLRQPLFRLDNWHTYQLGKALDSQYSAEFQSTSEDFILRVLTRYLEVLRANANLTYRKAEQEAIARQLEQSKQRFEVGLVAVTDVHEAQAAYDTAVSARISAESEQFVALRLLDTITGTNVDNVVDLSEDLPILPPEPIDLNQWIETSMANNAKLKAAIYSAEAAQQNYKSKRGKHAPTIDLVGTHAYNSTDAMTSLGSATPDSTSNVIAIEIEVPLYTGGAVSANRRQTQFQYLAAKDLEHQARRETIQDATNFYQLTIANVAQVNARKQSTISAKVALDATQAGYEAGTRTIVDVLSVQRNLFQNERDYTNARFDYVLNSLRLKRVAGMLNGDELLALEQWMKQ</sequence>
<keyword evidence="6" id="KW-0472">Membrane</keyword>
<dbReference type="InterPro" id="IPR051906">
    <property type="entry name" value="TolC-like"/>
</dbReference>
<dbReference type="PANTHER" id="PTHR30026">
    <property type="entry name" value="OUTER MEMBRANE PROTEIN TOLC"/>
    <property type="match status" value="1"/>
</dbReference>
<protein>
    <recommendedName>
        <fullName evidence="11">Type I secretion protein TolC</fullName>
    </recommendedName>
</protein>
<evidence type="ECO:0000256" key="8">
    <source>
        <dbReference type="SAM" id="SignalP"/>
    </source>
</evidence>
<evidence type="ECO:0008006" key="11">
    <source>
        <dbReference type="Google" id="ProtNLM"/>
    </source>
</evidence>
<keyword evidence="8" id="KW-0732">Signal</keyword>
<evidence type="ECO:0000256" key="7">
    <source>
        <dbReference type="ARBA" id="ARBA00023237"/>
    </source>
</evidence>
<evidence type="ECO:0000313" key="10">
    <source>
        <dbReference type="Proteomes" id="UP000235116"/>
    </source>
</evidence>
<keyword evidence="7" id="KW-0998">Cell outer membrane</keyword>
<dbReference type="GO" id="GO:0015562">
    <property type="term" value="F:efflux transmembrane transporter activity"/>
    <property type="evidence" value="ECO:0007669"/>
    <property type="project" value="InterPro"/>
</dbReference>
<evidence type="ECO:0000256" key="6">
    <source>
        <dbReference type="ARBA" id="ARBA00023136"/>
    </source>
</evidence>
<dbReference type="Proteomes" id="UP000235116">
    <property type="component" value="Chromosome"/>
</dbReference>
<evidence type="ECO:0000313" key="9">
    <source>
        <dbReference type="EMBL" id="AUM11566.1"/>
    </source>
</evidence>
<dbReference type="PANTHER" id="PTHR30026:SF20">
    <property type="entry name" value="OUTER MEMBRANE PROTEIN TOLC"/>
    <property type="match status" value="1"/>
</dbReference>
<evidence type="ECO:0000256" key="3">
    <source>
        <dbReference type="ARBA" id="ARBA00022448"/>
    </source>
</evidence>
<dbReference type="InterPro" id="IPR003423">
    <property type="entry name" value="OMP_efflux"/>
</dbReference>
<organism evidence="9 10">
    <name type="scientific">Ketobacter alkanivorans</name>
    <dbReference type="NCBI Taxonomy" id="1917421"/>
    <lineage>
        <taxon>Bacteria</taxon>
        <taxon>Pseudomonadati</taxon>
        <taxon>Pseudomonadota</taxon>
        <taxon>Gammaproteobacteria</taxon>
        <taxon>Pseudomonadales</taxon>
        <taxon>Ketobacteraceae</taxon>
        <taxon>Ketobacter</taxon>
    </lineage>
</organism>
<dbReference type="OrthoDB" id="9813458at2"/>
<keyword evidence="3" id="KW-0813">Transport</keyword>
<dbReference type="NCBIfam" id="TIGR01844">
    <property type="entry name" value="type_I_sec_TolC"/>
    <property type="match status" value="1"/>
</dbReference>
<dbReference type="AlphaFoldDB" id="A0A2K9LGP9"/>
<dbReference type="GO" id="GO:1990281">
    <property type="term" value="C:efflux pump complex"/>
    <property type="evidence" value="ECO:0007669"/>
    <property type="project" value="TreeGrafter"/>
</dbReference>
<feature type="chain" id="PRO_5014772260" description="Type I secretion protein TolC" evidence="8">
    <location>
        <begin position="25"/>
        <end position="442"/>
    </location>
</feature>
<evidence type="ECO:0000256" key="5">
    <source>
        <dbReference type="ARBA" id="ARBA00022692"/>
    </source>
</evidence>
<comment type="subcellular location">
    <subcellularLocation>
        <location evidence="1">Cell outer membrane</location>
    </subcellularLocation>
</comment>
<keyword evidence="5" id="KW-0812">Transmembrane</keyword>
<reference evidence="10" key="1">
    <citation type="submission" date="2017-08" db="EMBL/GenBank/DDBJ databases">
        <title>Direct submision.</title>
        <authorList>
            <person name="Kim S.-J."/>
            <person name="Rhee S.-K."/>
        </authorList>
    </citation>
    <scope>NUCLEOTIDE SEQUENCE [LARGE SCALE GENOMIC DNA]</scope>
    <source>
        <strain evidence="10">GI5</strain>
    </source>
</reference>
<evidence type="ECO:0000256" key="2">
    <source>
        <dbReference type="ARBA" id="ARBA00007613"/>
    </source>
</evidence>
<feature type="signal peptide" evidence="8">
    <location>
        <begin position="1"/>
        <end position="24"/>
    </location>
</feature>
<dbReference type="RefSeq" id="WP_101892906.1">
    <property type="nucleotide sequence ID" value="NZ_CP022684.1"/>
</dbReference>
<dbReference type="EMBL" id="CP022684">
    <property type="protein sequence ID" value="AUM11566.1"/>
    <property type="molecule type" value="Genomic_DNA"/>
</dbReference>
<keyword evidence="4" id="KW-1134">Transmembrane beta strand</keyword>
<accession>A0A2K9LGP9</accession>
<dbReference type="GO" id="GO:0015288">
    <property type="term" value="F:porin activity"/>
    <property type="evidence" value="ECO:0007669"/>
    <property type="project" value="TreeGrafter"/>
</dbReference>